<accession>A0A067SA34</accession>
<keyword evidence="1" id="KW-0472">Membrane</keyword>
<dbReference type="HOGENOM" id="CLU_1272385_0_0_1"/>
<dbReference type="EMBL" id="KL142420">
    <property type="protein sequence ID" value="KDR66797.1"/>
    <property type="molecule type" value="Genomic_DNA"/>
</dbReference>
<gene>
    <name evidence="2" type="ORF">GALMADRAFT_1140849</name>
</gene>
<keyword evidence="1" id="KW-1133">Transmembrane helix</keyword>
<keyword evidence="1" id="KW-0812">Transmembrane</keyword>
<proteinExistence type="predicted"/>
<keyword evidence="3" id="KW-1185">Reference proteome</keyword>
<evidence type="ECO:0000313" key="3">
    <source>
        <dbReference type="Proteomes" id="UP000027222"/>
    </source>
</evidence>
<dbReference type="Proteomes" id="UP000027222">
    <property type="component" value="Unassembled WGS sequence"/>
</dbReference>
<evidence type="ECO:0000256" key="1">
    <source>
        <dbReference type="SAM" id="Phobius"/>
    </source>
</evidence>
<sequence>MALHRGGGLGHEEGRGKLDFSTLRRRPVSRILSPLILELFSLIYSIVFVVRPSPLSTFIFGFFLHGFSTPVTTVASGNVEWSRATTMAYDPTNTTNWLDLFSGVSNSGEMRHDTPPATQACSSGTTPAPPVIGVWNTGGVDSHLPAPVRKNHRFHSALPPRRRGAISGLNFFFLFCRLLPFLRLSNFILPSFVVLYLSVLFRRPTLLRAFVMAFKCL</sequence>
<organism evidence="2 3">
    <name type="scientific">Galerina marginata (strain CBS 339.88)</name>
    <dbReference type="NCBI Taxonomy" id="685588"/>
    <lineage>
        <taxon>Eukaryota</taxon>
        <taxon>Fungi</taxon>
        <taxon>Dikarya</taxon>
        <taxon>Basidiomycota</taxon>
        <taxon>Agaricomycotina</taxon>
        <taxon>Agaricomycetes</taxon>
        <taxon>Agaricomycetidae</taxon>
        <taxon>Agaricales</taxon>
        <taxon>Agaricineae</taxon>
        <taxon>Strophariaceae</taxon>
        <taxon>Galerina</taxon>
    </lineage>
</organism>
<reference evidence="3" key="1">
    <citation type="journal article" date="2014" name="Proc. Natl. Acad. Sci. U.S.A.">
        <title>Extensive sampling of basidiomycete genomes demonstrates inadequacy of the white-rot/brown-rot paradigm for wood decay fungi.</title>
        <authorList>
            <person name="Riley R."/>
            <person name="Salamov A.A."/>
            <person name="Brown D.W."/>
            <person name="Nagy L.G."/>
            <person name="Floudas D."/>
            <person name="Held B.W."/>
            <person name="Levasseur A."/>
            <person name="Lombard V."/>
            <person name="Morin E."/>
            <person name="Otillar R."/>
            <person name="Lindquist E.A."/>
            <person name="Sun H."/>
            <person name="LaButti K.M."/>
            <person name="Schmutz J."/>
            <person name="Jabbour D."/>
            <person name="Luo H."/>
            <person name="Baker S.E."/>
            <person name="Pisabarro A.G."/>
            <person name="Walton J.D."/>
            <person name="Blanchette R.A."/>
            <person name="Henrissat B."/>
            <person name="Martin F."/>
            <person name="Cullen D."/>
            <person name="Hibbett D.S."/>
            <person name="Grigoriev I.V."/>
        </authorList>
    </citation>
    <scope>NUCLEOTIDE SEQUENCE [LARGE SCALE GENOMIC DNA]</scope>
    <source>
        <strain evidence="3">CBS 339.88</strain>
    </source>
</reference>
<protein>
    <submittedName>
        <fullName evidence="2">Uncharacterized protein</fullName>
    </submittedName>
</protein>
<dbReference type="AlphaFoldDB" id="A0A067SA34"/>
<feature type="transmembrane region" description="Helical" evidence="1">
    <location>
        <begin position="187"/>
        <end position="205"/>
    </location>
</feature>
<feature type="transmembrane region" description="Helical" evidence="1">
    <location>
        <begin position="31"/>
        <end position="50"/>
    </location>
</feature>
<evidence type="ECO:0000313" key="2">
    <source>
        <dbReference type="EMBL" id="KDR66797.1"/>
    </source>
</evidence>
<name>A0A067SA34_GALM3</name>